<dbReference type="EMBL" id="REGN01002738">
    <property type="protein sequence ID" value="RNA26468.1"/>
    <property type="molecule type" value="Genomic_DNA"/>
</dbReference>
<evidence type="ECO:0000313" key="1">
    <source>
        <dbReference type="EMBL" id="RNA26468.1"/>
    </source>
</evidence>
<reference evidence="1 2" key="1">
    <citation type="journal article" date="2018" name="Sci. Rep.">
        <title>Genomic signatures of local adaptation to the degree of environmental predictability in rotifers.</title>
        <authorList>
            <person name="Franch-Gras L."/>
            <person name="Hahn C."/>
            <person name="Garcia-Roger E.M."/>
            <person name="Carmona M.J."/>
            <person name="Serra M."/>
            <person name="Gomez A."/>
        </authorList>
    </citation>
    <scope>NUCLEOTIDE SEQUENCE [LARGE SCALE GENOMIC DNA]</scope>
    <source>
        <strain evidence="1">HYR1</strain>
    </source>
</reference>
<gene>
    <name evidence="1" type="ORF">BpHYR1_047605</name>
</gene>
<dbReference type="Proteomes" id="UP000276133">
    <property type="component" value="Unassembled WGS sequence"/>
</dbReference>
<organism evidence="1 2">
    <name type="scientific">Brachionus plicatilis</name>
    <name type="common">Marine rotifer</name>
    <name type="synonym">Brachionus muelleri</name>
    <dbReference type="NCBI Taxonomy" id="10195"/>
    <lineage>
        <taxon>Eukaryota</taxon>
        <taxon>Metazoa</taxon>
        <taxon>Spiralia</taxon>
        <taxon>Gnathifera</taxon>
        <taxon>Rotifera</taxon>
        <taxon>Eurotatoria</taxon>
        <taxon>Monogononta</taxon>
        <taxon>Pseudotrocha</taxon>
        <taxon>Ploima</taxon>
        <taxon>Brachionidae</taxon>
        <taxon>Brachionus</taxon>
    </lineage>
</organism>
<sequence>MDRSSEPVVKELIVELMLSKLRLESTTLESLSVRPTPEKEVAAVKQGCMPSYLPMATVREQILLFNFNENIGTTIFFKY</sequence>
<accession>A0A3M7RT05</accession>
<name>A0A3M7RT05_BRAPC</name>
<keyword evidence="2" id="KW-1185">Reference proteome</keyword>
<protein>
    <submittedName>
        <fullName evidence="1">Uncharacterized protein</fullName>
    </submittedName>
</protein>
<dbReference type="AlphaFoldDB" id="A0A3M7RT05"/>
<comment type="caution">
    <text evidence="1">The sequence shown here is derived from an EMBL/GenBank/DDBJ whole genome shotgun (WGS) entry which is preliminary data.</text>
</comment>
<evidence type="ECO:0000313" key="2">
    <source>
        <dbReference type="Proteomes" id="UP000276133"/>
    </source>
</evidence>
<proteinExistence type="predicted"/>